<protein>
    <submittedName>
        <fullName evidence="1">Uncharacterized protein</fullName>
    </submittedName>
</protein>
<sequence length="100" mass="11333">MLAQRGLLCSVENPNPRDTLTPQTLKSESVHPIVSKVQPYSYQWAGNRYTVAEGSSEKTTVEKPLDDMDENLMNLDQERDLLDLLLIQKLDVKVMTAKTK</sequence>
<comment type="caution">
    <text evidence="1">The sequence shown here is derived from an EMBL/GenBank/DDBJ whole genome shotgun (WGS) entry which is preliminary data.</text>
</comment>
<gene>
    <name evidence="1" type="ORF">Tco_1131938</name>
</gene>
<organism evidence="1 2">
    <name type="scientific">Tanacetum coccineum</name>
    <dbReference type="NCBI Taxonomy" id="301880"/>
    <lineage>
        <taxon>Eukaryota</taxon>
        <taxon>Viridiplantae</taxon>
        <taxon>Streptophyta</taxon>
        <taxon>Embryophyta</taxon>
        <taxon>Tracheophyta</taxon>
        <taxon>Spermatophyta</taxon>
        <taxon>Magnoliopsida</taxon>
        <taxon>eudicotyledons</taxon>
        <taxon>Gunneridae</taxon>
        <taxon>Pentapetalae</taxon>
        <taxon>asterids</taxon>
        <taxon>campanulids</taxon>
        <taxon>Asterales</taxon>
        <taxon>Asteraceae</taxon>
        <taxon>Asteroideae</taxon>
        <taxon>Anthemideae</taxon>
        <taxon>Anthemidinae</taxon>
        <taxon>Tanacetum</taxon>
    </lineage>
</organism>
<proteinExistence type="predicted"/>
<dbReference type="EMBL" id="BQNB010021737">
    <property type="protein sequence ID" value="GJU09542.1"/>
    <property type="molecule type" value="Genomic_DNA"/>
</dbReference>
<evidence type="ECO:0000313" key="1">
    <source>
        <dbReference type="EMBL" id="GJU09542.1"/>
    </source>
</evidence>
<name>A0ABQ5JDA5_9ASTR</name>
<reference evidence="1" key="1">
    <citation type="journal article" date="2022" name="Int. J. Mol. Sci.">
        <title>Draft Genome of Tanacetum Coccineum: Genomic Comparison of Closely Related Tanacetum-Family Plants.</title>
        <authorList>
            <person name="Yamashiro T."/>
            <person name="Shiraishi A."/>
            <person name="Nakayama K."/>
            <person name="Satake H."/>
        </authorList>
    </citation>
    <scope>NUCLEOTIDE SEQUENCE</scope>
</reference>
<reference evidence="1" key="2">
    <citation type="submission" date="2022-01" db="EMBL/GenBank/DDBJ databases">
        <authorList>
            <person name="Yamashiro T."/>
            <person name="Shiraishi A."/>
            <person name="Satake H."/>
            <person name="Nakayama K."/>
        </authorList>
    </citation>
    <scope>NUCLEOTIDE SEQUENCE</scope>
</reference>
<keyword evidence="2" id="KW-1185">Reference proteome</keyword>
<accession>A0ABQ5JDA5</accession>
<evidence type="ECO:0000313" key="2">
    <source>
        <dbReference type="Proteomes" id="UP001151760"/>
    </source>
</evidence>
<dbReference type="Proteomes" id="UP001151760">
    <property type="component" value="Unassembled WGS sequence"/>
</dbReference>